<evidence type="ECO:0000256" key="1">
    <source>
        <dbReference type="SAM" id="MobiDB-lite"/>
    </source>
</evidence>
<reference evidence="2" key="1">
    <citation type="submission" date="2018-02" db="EMBL/GenBank/DDBJ databases">
        <authorList>
            <person name="Cohen D.B."/>
            <person name="Kent A.D."/>
        </authorList>
    </citation>
    <scope>NUCLEOTIDE SEQUENCE</scope>
</reference>
<dbReference type="AlphaFoldDB" id="A0A2N9H798"/>
<dbReference type="PANTHER" id="PTHR46890">
    <property type="entry name" value="NON-LTR RETROLELEMENT REVERSE TRANSCRIPTASE-LIKE PROTEIN-RELATED"/>
    <property type="match status" value="1"/>
</dbReference>
<dbReference type="PANTHER" id="PTHR46890:SF50">
    <property type="entry name" value="RNA-DIRECTED DNA POLYMERASE, EUKARYOTA, REVERSE TRANSCRIPTASE ZINC-BINDING DOMAIN PROTEIN-RELATED"/>
    <property type="match status" value="1"/>
</dbReference>
<feature type="region of interest" description="Disordered" evidence="1">
    <location>
        <begin position="405"/>
        <end position="433"/>
    </location>
</feature>
<organism evidence="2">
    <name type="scientific">Fagus sylvatica</name>
    <name type="common">Beechnut</name>
    <dbReference type="NCBI Taxonomy" id="28930"/>
    <lineage>
        <taxon>Eukaryota</taxon>
        <taxon>Viridiplantae</taxon>
        <taxon>Streptophyta</taxon>
        <taxon>Embryophyta</taxon>
        <taxon>Tracheophyta</taxon>
        <taxon>Spermatophyta</taxon>
        <taxon>Magnoliopsida</taxon>
        <taxon>eudicotyledons</taxon>
        <taxon>Gunneridae</taxon>
        <taxon>Pentapetalae</taxon>
        <taxon>rosids</taxon>
        <taxon>fabids</taxon>
        <taxon>Fagales</taxon>
        <taxon>Fagaceae</taxon>
        <taxon>Fagus</taxon>
    </lineage>
</organism>
<evidence type="ECO:0000313" key="2">
    <source>
        <dbReference type="EMBL" id="SPD07738.1"/>
    </source>
</evidence>
<feature type="compositionally biased region" description="Polar residues" evidence="1">
    <location>
        <begin position="423"/>
        <end position="433"/>
    </location>
</feature>
<dbReference type="InterPro" id="IPR052343">
    <property type="entry name" value="Retrotransposon-Effector_Assoc"/>
</dbReference>
<gene>
    <name evidence="2" type="ORF">FSB_LOCUS35620</name>
</gene>
<name>A0A2N9H798_FAGSY</name>
<proteinExistence type="predicted"/>
<protein>
    <submittedName>
        <fullName evidence="2">Uncharacterized protein</fullName>
    </submittedName>
</protein>
<accession>A0A2N9H798</accession>
<dbReference type="CDD" id="cd09272">
    <property type="entry name" value="RNase_HI_RT_Ty1"/>
    <property type="match status" value="1"/>
</dbReference>
<sequence>MLQMNVLKLFWVDAVLTATYLLNRTFSHILKGLCSSAKSGCPSRSTTYTYRFLSTTSPVHLDVCKSASSSVYLGSWILIFPLPFVRNLDGTVDRLKARLVAKDFTQTYGLDYIENFSFFLIVSIVSQFMTNPRVPHMNAVIRILKHLKIAPNHGLFYRSSGHLCIEGCTDVDWAGSPLDRKSTTGYCTFICDNLVTKRSKKQPIVARSSAEAGVIVFLLWFTMGETRFFHVESKSFELARHDSGICITERGKNHTSNVMMGVVIEKWCQDALLDLAQSVDQNAFRLFREGNKVFVIQKQMNNKGRFVSLTVLGDSRGKGNVLILDGKETRGWHGFSHELDGILFLAALEKAVAKVTLEPGPENKWVVTWAGVVDKPLGDTVTIQDAHTSEPVGLNLCNKLARPNKPTGPVPVPKPITKAIPTASGSRDPNNVSVHSCETELQHSDHSNLIPEPQRDGRRLRIPTDLRVPVTDPAVESTQKLIQWVSSHRDGCESGLGEIISHVLAEVEEGMEFKKSLVLVDGDEDVEMLLLESLRMEPEGTLTIEGGELVRSEELGPLLIEPLAVAIPQDTEVGNDQAPFSGRKPSDWVLRKKKGETKLELITSQIVRSVWRCHFVDWMFLESNGASGGILLMWDKRLVEKLEDTVGGPKLVGGAVLVRGDFNVVCFPSKRTGSEAFSPAIRLGGGFLSFISEKASLPNVRSLPYHVRVWVHSKGEASLSIRKYVVEGGWICGEGSQLVESYQFSGTHSYVLANKLKALKGDLKKWNEEGFGHVTLQRNLMMAELSELDVLVDTRPLSVEEKNKRELTITGLDKLLLMEEISWRQKSRALWLKEGDKNSKFFHRLANSHRNANSIGTLRIDGVTSSDQNEIRDHIANFYEHLYMENGYRRPYLDDRLFDEKEIFDVVYGFNGDKALGPDGFSLAFFQNCWSVVRTDVLAICHEFHVHCQFERSLNATFVALIPKKHGADEIKDFRPISLVGGMYKIIAKLLANRLSVVLGKVVSPSQNAFVKGKQILDSVMIANECLDSRLKATIPKCFVQIGSFFFICFSDAVFRRHGGRVRQGDLLSLLLFVIVMEALGRLIEKTIGAGTFLKKSPLDSPLASSKTYGQLTPPARTSCRRYGVEREALWRKVVAEQYESMEGGWASKVPTGPYDVDLWKFIRTGLLSRSCIASLVFRMLLWQNNFRRQADGESVDHLLLHCGYAKELWDMVFVMFGIHWVMPKRVIDLFYCWQGKFGRHQNITIWRAIPHCLMWCLWRERNA</sequence>
<dbReference type="EMBL" id="OIVN01002957">
    <property type="protein sequence ID" value="SPD07738.1"/>
    <property type="molecule type" value="Genomic_DNA"/>
</dbReference>